<evidence type="ECO:0000313" key="15">
    <source>
        <dbReference type="EMBL" id="KAL2917390.1"/>
    </source>
</evidence>
<dbReference type="PROSITE" id="PS51044">
    <property type="entry name" value="ZF_SP_RING"/>
    <property type="match status" value="1"/>
</dbReference>
<evidence type="ECO:0000256" key="7">
    <source>
        <dbReference type="ARBA" id="ARBA00022786"/>
    </source>
</evidence>
<gene>
    <name evidence="15" type="primary">pli1_2</name>
    <name evidence="15" type="ORF">HK105_203054</name>
</gene>
<evidence type="ECO:0000256" key="3">
    <source>
        <dbReference type="ARBA" id="ARBA00005383"/>
    </source>
</evidence>
<dbReference type="InterPro" id="IPR004181">
    <property type="entry name" value="Znf_MIZ"/>
</dbReference>
<keyword evidence="16" id="KW-1185">Reference proteome</keyword>
<dbReference type="PROSITE" id="PS51466">
    <property type="entry name" value="PINIT"/>
    <property type="match status" value="1"/>
</dbReference>
<feature type="domain" description="SAP" evidence="12">
    <location>
        <begin position="15"/>
        <end position="49"/>
    </location>
</feature>
<organism evidence="15 16">
    <name type="scientific">Polyrhizophydium stewartii</name>
    <dbReference type="NCBI Taxonomy" id="2732419"/>
    <lineage>
        <taxon>Eukaryota</taxon>
        <taxon>Fungi</taxon>
        <taxon>Fungi incertae sedis</taxon>
        <taxon>Chytridiomycota</taxon>
        <taxon>Chytridiomycota incertae sedis</taxon>
        <taxon>Chytridiomycetes</taxon>
        <taxon>Rhizophydiales</taxon>
        <taxon>Rhizophydiales incertae sedis</taxon>
        <taxon>Polyrhizophydium</taxon>
    </lineage>
</organism>
<proteinExistence type="inferred from homology"/>
<feature type="domain" description="SP-RING-type" evidence="13">
    <location>
        <begin position="330"/>
        <end position="411"/>
    </location>
</feature>
<dbReference type="SUPFAM" id="SSF68906">
    <property type="entry name" value="SAP domain"/>
    <property type="match status" value="1"/>
</dbReference>
<protein>
    <submittedName>
        <fullName evidence="15">E3 SUMO-protein ligase pli1</fullName>
    </submittedName>
</protein>
<feature type="compositionally biased region" description="Low complexity" evidence="11">
    <location>
        <begin position="471"/>
        <end position="481"/>
    </location>
</feature>
<evidence type="ECO:0000259" key="13">
    <source>
        <dbReference type="PROSITE" id="PS51044"/>
    </source>
</evidence>
<evidence type="ECO:0000259" key="12">
    <source>
        <dbReference type="PROSITE" id="PS50800"/>
    </source>
</evidence>
<sequence>MDAVVPDFNGLSKVVMTLKVDGLRRVLEELELPKTGLKSTLQNRILDAARNNGVLFTRIVSTVYRAAGLIQSATPSPPPGAATPGADPGGGSTNERTPSVDRMSARGGVQQPQHQHQHQQQQQQQQHVPKFRLSFSGMPSTPQAAVAPSGRLSVGGAGPDERRSGSHGKHNLIDFVPSPFYKIRKLLAPAVYTAANRCPISISFNIDGSSASKIAAKTHAVMFFVGPSNQRPFSMMYPEASYVFCNNKGITGFAGLKKKPHTCKPANLTSDLAPNGKNNLLLRYICPPQPYITAVQLVELVSVDSLIAHLKTTRRWSRQQVLNTRRASNSEDDIETMLEQVTLKDPISKARISIPARSTNCKHIQCFDCRMFLDLNYQVPTWECPICNRAATFWTLIIDGYFEDILQQAGDVEFVEVTPDGEWKVPVTGISGAQQPLAKPSAAPEAGDDILVIEDEEDSAENHATIKTDADSPSSAAPSAAGRGQGLSSASPPPKLARRQNGGAQHPVPTVIDLTLSDSEDESEDTQESSNENDAAAATTAPVSMAATKRVAFG</sequence>
<feature type="region of interest" description="Disordered" evidence="11">
    <location>
        <begin position="459"/>
        <end position="554"/>
    </location>
</feature>
<comment type="subcellular location">
    <subcellularLocation>
        <location evidence="1">Nucleus</location>
    </subcellularLocation>
</comment>
<dbReference type="PROSITE" id="PS50800">
    <property type="entry name" value="SAP"/>
    <property type="match status" value="1"/>
</dbReference>
<dbReference type="InterPro" id="IPR003034">
    <property type="entry name" value="SAP_dom"/>
</dbReference>
<evidence type="ECO:0000256" key="11">
    <source>
        <dbReference type="SAM" id="MobiDB-lite"/>
    </source>
</evidence>
<keyword evidence="6 10" id="KW-0863">Zinc-finger</keyword>
<dbReference type="PANTHER" id="PTHR10782:SF4">
    <property type="entry name" value="TONALLI, ISOFORM E"/>
    <property type="match status" value="1"/>
</dbReference>
<dbReference type="Proteomes" id="UP001527925">
    <property type="component" value="Unassembled WGS sequence"/>
</dbReference>
<dbReference type="InterPro" id="IPR036361">
    <property type="entry name" value="SAP_dom_sf"/>
</dbReference>
<feature type="region of interest" description="Disordered" evidence="11">
    <location>
        <begin position="71"/>
        <end position="170"/>
    </location>
</feature>
<dbReference type="Pfam" id="PF14324">
    <property type="entry name" value="PINIT"/>
    <property type="match status" value="1"/>
</dbReference>
<evidence type="ECO:0000256" key="2">
    <source>
        <dbReference type="ARBA" id="ARBA00004718"/>
    </source>
</evidence>
<feature type="compositionally biased region" description="Low complexity" evidence="11">
    <location>
        <begin position="110"/>
        <end position="127"/>
    </location>
</feature>
<evidence type="ECO:0000256" key="10">
    <source>
        <dbReference type="PROSITE-ProRule" id="PRU00452"/>
    </source>
</evidence>
<evidence type="ECO:0000256" key="5">
    <source>
        <dbReference type="ARBA" id="ARBA00022723"/>
    </source>
</evidence>
<evidence type="ECO:0000256" key="9">
    <source>
        <dbReference type="ARBA" id="ARBA00023242"/>
    </source>
</evidence>
<keyword evidence="15" id="KW-0436">Ligase</keyword>
<evidence type="ECO:0000256" key="4">
    <source>
        <dbReference type="ARBA" id="ARBA00022679"/>
    </source>
</evidence>
<keyword evidence="5" id="KW-0479">Metal-binding</keyword>
<evidence type="ECO:0000259" key="14">
    <source>
        <dbReference type="PROSITE" id="PS51466"/>
    </source>
</evidence>
<dbReference type="InterPro" id="IPR038654">
    <property type="entry name" value="PINIT_sf"/>
</dbReference>
<dbReference type="SMART" id="SM00513">
    <property type="entry name" value="SAP"/>
    <property type="match status" value="1"/>
</dbReference>
<feature type="domain" description="PINIT" evidence="14">
    <location>
        <begin position="161"/>
        <end position="301"/>
    </location>
</feature>
<keyword evidence="9" id="KW-0539">Nucleus</keyword>
<keyword evidence="8" id="KW-0862">Zinc</keyword>
<dbReference type="InterPro" id="IPR023321">
    <property type="entry name" value="PINIT"/>
</dbReference>
<dbReference type="PANTHER" id="PTHR10782">
    <property type="entry name" value="ZINC FINGER MIZ DOMAIN-CONTAINING PROTEIN"/>
    <property type="match status" value="1"/>
</dbReference>
<keyword evidence="7" id="KW-0833">Ubl conjugation pathway</keyword>
<dbReference type="EMBL" id="JADGIZ020000011">
    <property type="protein sequence ID" value="KAL2917390.1"/>
    <property type="molecule type" value="Genomic_DNA"/>
</dbReference>
<dbReference type="Gene3D" id="2.60.120.780">
    <property type="entry name" value="PINIT domain"/>
    <property type="match status" value="1"/>
</dbReference>
<dbReference type="GO" id="GO:0016874">
    <property type="term" value="F:ligase activity"/>
    <property type="evidence" value="ECO:0007669"/>
    <property type="project" value="UniProtKB-KW"/>
</dbReference>
<accession>A0ABR4NCY8</accession>
<keyword evidence="4" id="KW-0808">Transferase</keyword>
<feature type="compositionally biased region" description="Basic and acidic residues" evidence="11">
    <location>
        <begin position="460"/>
        <end position="470"/>
    </location>
</feature>
<feature type="compositionally biased region" description="Low complexity" evidence="11">
    <location>
        <begin position="528"/>
        <end position="548"/>
    </location>
</feature>
<reference evidence="15 16" key="1">
    <citation type="submission" date="2023-09" db="EMBL/GenBank/DDBJ databases">
        <title>Pangenome analysis of Batrachochytrium dendrobatidis and related Chytrids.</title>
        <authorList>
            <person name="Yacoub M.N."/>
            <person name="Stajich J.E."/>
            <person name="James T.Y."/>
        </authorList>
    </citation>
    <scope>NUCLEOTIDE SEQUENCE [LARGE SCALE GENOMIC DNA]</scope>
    <source>
        <strain evidence="15 16">JEL0888</strain>
    </source>
</reference>
<dbReference type="Pfam" id="PF02891">
    <property type="entry name" value="zf-MIZ"/>
    <property type="match status" value="1"/>
</dbReference>
<evidence type="ECO:0000256" key="1">
    <source>
        <dbReference type="ARBA" id="ARBA00004123"/>
    </source>
</evidence>
<evidence type="ECO:0000256" key="8">
    <source>
        <dbReference type="ARBA" id="ARBA00022833"/>
    </source>
</evidence>
<comment type="similarity">
    <text evidence="3">Belongs to the PIAS family.</text>
</comment>
<comment type="caution">
    <text evidence="15">The sequence shown here is derived from an EMBL/GenBank/DDBJ whole genome shotgun (WGS) entry which is preliminary data.</text>
</comment>
<comment type="pathway">
    <text evidence="2">Protein modification; protein sumoylation.</text>
</comment>
<evidence type="ECO:0000256" key="6">
    <source>
        <dbReference type="ARBA" id="ARBA00022771"/>
    </source>
</evidence>
<dbReference type="Gene3D" id="3.30.40.10">
    <property type="entry name" value="Zinc/RING finger domain, C3HC4 (zinc finger)"/>
    <property type="match status" value="1"/>
</dbReference>
<evidence type="ECO:0000313" key="16">
    <source>
        <dbReference type="Proteomes" id="UP001527925"/>
    </source>
</evidence>
<name>A0ABR4NCY8_9FUNG</name>
<feature type="compositionally biased region" description="Acidic residues" evidence="11">
    <location>
        <begin position="518"/>
        <end position="527"/>
    </location>
</feature>
<dbReference type="CDD" id="cd16650">
    <property type="entry name" value="SP-RING_PIAS-like"/>
    <property type="match status" value="1"/>
</dbReference>
<dbReference type="InterPro" id="IPR013083">
    <property type="entry name" value="Znf_RING/FYVE/PHD"/>
</dbReference>